<protein>
    <recommendedName>
        <fullName evidence="4">HTH araC/xylS-type domain-containing protein</fullName>
    </recommendedName>
</protein>
<evidence type="ECO:0000256" key="3">
    <source>
        <dbReference type="ARBA" id="ARBA00023163"/>
    </source>
</evidence>
<dbReference type="SMART" id="SM00342">
    <property type="entry name" value="HTH_ARAC"/>
    <property type="match status" value="1"/>
</dbReference>
<dbReference type="RefSeq" id="WP_096056067.1">
    <property type="nucleotide sequence ID" value="NZ_CP023344.1"/>
</dbReference>
<evidence type="ECO:0000259" key="4">
    <source>
        <dbReference type="PROSITE" id="PS01124"/>
    </source>
</evidence>
<dbReference type="Gene3D" id="2.60.120.10">
    <property type="entry name" value="Jelly Rolls"/>
    <property type="match status" value="1"/>
</dbReference>
<dbReference type="PANTHER" id="PTHR11019">
    <property type="entry name" value="HTH-TYPE TRANSCRIPTIONAL REGULATOR NIMR"/>
    <property type="match status" value="1"/>
</dbReference>
<reference evidence="5 6" key="1">
    <citation type="submission" date="2017-09" db="EMBL/GenBank/DDBJ databases">
        <title>Complete genome sequence of Verrucomicrobial strain HZ-65, isolated from freshwater.</title>
        <authorList>
            <person name="Choi A."/>
        </authorList>
    </citation>
    <scope>NUCLEOTIDE SEQUENCE [LARGE SCALE GENOMIC DNA]</scope>
    <source>
        <strain evidence="5 6">HZ-65</strain>
    </source>
</reference>
<dbReference type="SUPFAM" id="SSF51215">
    <property type="entry name" value="Regulatory protein AraC"/>
    <property type="match status" value="1"/>
</dbReference>
<evidence type="ECO:0000256" key="2">
    <source>
        <dbReference type="ARBA" id="ARBA00023125"/>
    </source>
</evidence>
<sequence length="273" mass="29694">MRRFRSLLIDKADIRLPGLHVLTFALHRHLPEHASVEPHKHGWSQAILYLSGNGRQVLAGSEARVEPGTLVLLPPGVSHAFSRGDGRAPLCVMIDFRLKGARRREAVVCSLNRSELAQVKQQLGQLMKLPGGASGQNALHWEGAVAMLQVLITALRSAGWLERVAAVAGGKSGNAIQGMLAKVDHESPLGQVVQKSGYQRDHLNRLVKKETGLTLGQFRAQQRLTKAKELLGQGVQVAAVATAVGLPDQSYFARWFRRQTGQAPSVWGRGRVG</sequence>
<dbReference type="Proteomes" id="UP000217265">
    <property type="component" value="Chromosome"/>
</dbReference>
<dbReference type="PROSITE" id="PS01124">
    <property type="entry name" value="HTH_ARAC_FAMILY_2"/>
    <property type="match status" value="1"/>
</dbReference>
<dbReference type="PANTHER" id="PTHR11019:SF159">
    <property type="entry name" value="TRANSCRIPTIONAL REGULATOR-RELATED"/>
    <property type="match status" value="1"/>
</dbReference>
<dbReference type="InterPro" id="IPR014710">
    <property type="entry name" value="RmlC-like_jellyroll"/>
</dbReference>
<feature type="domain" description="HTH araC/xylS-type" evidence="4">
    <location>
        <begin position="173"/>
        <end position="270"/>
    </location>
</feature>
<dbReference type="InterPro" id="IPR037923">
    <property type="entry name" value="HTH-like"/>
</dbReference>
<accession>A0A290Q6Y0</accession>
<dbReference type="EMBL" id="CP023344">
    <property type="protein sequence ID" value="ATC64435.1"/>
    <property type="molecule type" value="Genomic_DNA"/>
</dbReference>
<keyword evidence="1" id="KW-0805">Transcription regulation</keyword>
<dbReference type="InterPro" id="IPR013096">
    <property type="entry name" value="Cupin_2"/>
</dbReference>
<proteinExistence type="predicted"/>
<dbReference type="KEGG" id="vbh:CMV30_10985"/>
<dbReference type="InterPro" id="IPR018062">
    <property type="entry name" value="HTH_AraC-typ_CS"/>
</dbReference>
<dbReference type="Pfam" id="PF07883">
    <property type="entry name" value="Cupin_2"/>
    <property type="match status" value="1"/>
</dbReference>
<evidence type="ECO:0000313" key="5">
    <source>
        <dbReference type="EMBL" id="ATC64435.1"/>
    </source>
</evidence>
<dbReference type="InterPro" id="IPR009057">
    <property type="entry name" value="Homeodomain-like_sf"/>
</dbReference>
<dbReference type="OrthoDB" id="192171at2"/>
<dbReference type="SUPFAM" id="SSF46689">
    <property type="entry name" value="Homeodomain-like"/>
    <property type="match status" value="1"/>
</dbReference>
<keyword evidence="3" id="KW-0804">Transcription</keyword>
<name>A0A290Q6Y0_9BACT</name>
<dbReference type="GO" id="GO:0003700">
    <property type="term" value="F:DNA-binding transcription factor activity"/>
    <property type="evidence" value="ECO:0007669"/>
    <property type="project" value="InterPro"/>
</dbReference>
<organism evidence="5 6">
    <name type="scientific">Nibricoccus aquaticus</name>
    <dbReference type="NCBI Taxonomy" id="2576891"/>
    <lineage>
        <taxon>Bacteria</taxon>
        <taxon>Pseudomonadati</taxon>
        <taxon>Verrucomicrobiota</taxon>
        <taxon>Opitutia</taxon>
        <taxon>Opitutales</taxon>
        <taxon>Opitutaceae</taxon>
        <taxon>Nibricoccus</taxon>
    </lineage>
</organism>
<dbReference type="InterPro" id="IPR018060">
    <property type="entry name" value="HTH_AraC"/>
</dbReference>
<evidence type="ECO:0000313" key="6">
    <source>
        <dbReference type="Proteomes" id="UP000217265"/>
    </source>
</evidence>
<dbReference type="CDD" id="cd02208">
    <property type="entry name" value="cupin_RmlC-like"/>
    <property type="match status" value="1"/>
</dbReference>
<keyword evidence="2" id="KW-0238">DNA-binding</keyword>
<keyword evidence="6" id="KW-1185">Reference proteome</keyword>
<dbReference type="Gene3D" id="1.10.10.60">
    <property type="entry name" value="Homeodomain-like"/>
    <property type="match status" value="2"/>
</dbReference>
<dbReference type="AlphaFoldDB" id="A0A290Q6Y0"/>
<dbReference type="GO" id="GO:0043565">
    <property type="term" value="F:sequence-specific DNA binding"/>
    <property type="evidence" value="ECO:0007669"/>
    <property type="project" value="InterPro"/>
</dbReference>
<evidence type="ECO:0000256" key="1">
    <source>
        <dbReference type="ARBA" id="ARBA00023015"/>
    </source>
</evidence>
<dbReference type="Pfam" id="PF12833">
    <property type="entry name" value="HTH_18"/>
    <property type="match status" value="1"/>
</dbReference>
<gene>
    <name evidence="5" type="ORF">CMV30_10985</name>
</gene>
<dbReference type="PROSITE" id="PS00041">
    <property type="entry name" value="HTH_ARAC_FAMILY_1"/>
    <property type="match status" value="1"/>
</dbReference>